<dbReference type="GO" id="GO:0005576">
    <property type="term" value="C:extracellular region"/>
    <property type="evidence" value="ECO:0007669"/>
    <property type="project" value="UniProtKB-SubCell"/>
</dbReference>
<evidence type="ECO:0000256" key="1">
    <source>
        <dbReference type="ARBA" id="ARBA00009388"/>
    </source>
</evidence>
<dbReference type="PRINTS" id="PR00730">
    <property type="entry name" value="THERMOLYSIN"/>
</dbReference>
<dbReference type="CDD" id="cd09597">
    <property type="entry name" value="M4_TLP"/>
    <property type="match status" value="1"/>
</dbReference>
<evidence type="ECO:0000256" key="4">
    <source>
        <dbReference type="ARBA" id="ARBA00022801"/>
    </source>
</evidence>
<dbReference type="InterPro" id="IPR052759">
    <property type="entry name" value="Metalloprotease_M4"/>
</dbReference>
<dbReference type="InterPro" id="IPR013856">
    <property type="entry name" value="Peptidase_M4_domain"/>
</dbReference>
<sequence>MARRKNKPTGFKLESFLNAHRCPICCIVPPHMLESVVVSGTEEQRDWAFRTLNVSAQFRGRREVVGSIRFMPQPGEKRRSIYDAKTNQQLPGTLVRSEGGPVSQDPAVNEAYDSAGATYDLYYEIFKRNSIDDKGLHLDSTVHYGVKYDNAFWNGSQMVYGDGDGELFDRFTKSIDVIGHELTHGVTQYEAGLQYFGESGALNESMSDVFGSLVKQRVKNQTADQADWIIGEGLFTPKVKGVGIRSMKAPGTAYNDPVLGKDPQPAHVDNIYSGMKDNGGVHINSGIPNKAFYLTAMEIGGYAWEKAGNIWYRTLCDRLKSKANFKAGADATIKVAGELYGVGSKEQKAVQNAWQKVGVISIS</sequence>
<evidence type="ECO:0000256" key="5">
    <source>
        <dbReference type="ARBA" id="ARBA00022833"/>
    </source>
</evidence>
<gene>
    <name evidence="11" type="ORF">KME60_00385</name>
</gene>
<comment type="function">
    <text evidence="8">Extracellular zinc metalloprotease.</text>
</comment>
<evidence type="ECO:0000313" key="11">
    <source>
        <dbReference type="EMBL" id="MBW4665919.1"/>
    </source>
</evidence>
<dbReference type="PANTHER" id="PTHR43579:SF1">
    <property type="entry name" value="NEUTRAL METALLOPROTEINASE"/>
    <property type="match status" value="1"/>
</dbReference>
<evidence type="ECO:0000256" key="3">
    <source>
        <dbReference type="ARBA" id="ARBA00022723"/>
    </source>
</evidence>
<feature type="domain" description="Peptidase M4" evidence="9">
    <location>
        <begin position="79"/>
        <end position="188"/>
    </location>
</feature>
<feature type="active site" description="Proton donor" evidence="7">
    <location>
        <position position="282"/>
    </location>
</feature>
<dbReference type="EC" id="3.4.24.-" evidence="8"/>
<dbReference type="InterPro" id="IPR023612">
    <property type="entry name" value="Peptidase_M4"/>
</dbReference>
<name>A0A951QGJ9_9CYAN</name>
<dbReference type="GO" id="GO:0046872">
    <property type="term" value="F:metal ion binding"/>
    <property type="evidence" value="ECO:0007669"/>
    <property type="project" value="UniProtKB-UniRule"/>
</dbReference>
<dbReference type="EMBL" id="JAHHGZ010000001">
    <property type="protein sequence ID" value="MBW4665919.1"/>
    <property type="molecule type" value="Genomic_DNA"/>
</dbReference>
<dbReference type="Gene3D" id="1.10.390.10">
    <property type="entry name" value="Neutral Protease Domain 2"/>
    <property type="match status" value="1"/>
</dbReference>
<dbReference type="Pfam" id="PF01447">
    <property type="entry name" value="Peptidase_M4"/>
    <property type="match status" value="1"/>
</dbReference>
<dbReference type="SUPFAM" id="SSF55486">
    <property type="entry name" value="Metalloproteases ('zincins'), catalytic domain"/>
    <property type="match status" value="1"/>
</dbReference>
<evidence type="ECO:0000256" key="2">
    <source>
        <dbReference type="ARBA" id="ARBA00022670"/>
    </source>
</evidence>
<keyword evidence="2 8" id="KW-0645">Protease</keyword>
<keyword evidence="8" id="KW-0964">Secreted</keyword>
<comment type="caution">
    <text evidence="11">The sequence shown here is derived from an EMBL/GenBank/DDBJ whole genome shotgun (WGS) entry which is preliminary data.</text>
</comment>
<dbReference type="Gene3D" id="3.10.170.10">
    <property type="match status" value="1"/>
</dbReference>
<dbReference type="InterPro" id="IPR027268">
    <property type="entry name" value="Peptidase_M4/M1_CTD_sf"/>
</dbReference>
<evidence type="ECO:0000256" key="7">
    <source>
        <dbReference type="PIRSR" id="PIRSR623612-1"/>
    </source>
</evidence>
<dbReference type="GO" id="GO:0006508">
    <property type="term" value="P:proteolysis"/>
    <property type="evidence" value="ECO:0007669"/>
    <property type="project" value="UniProtKB-KW"/>
</dbReference>
<dbReference type="InterPro" id="IPR001570">
    <property type="entry name" value="Peptidase_M4_C_domain"/>
</dbReference>
<feature type="active site" evidence="7">
    <location>
        <position position="181"/>
    </location>
</feature>
<dbReference type="Pfam" id="PF02868">
    <property type="entry name" value="Peptidase_M4_C"/>
    <property type="match status" value="1"/>
</dbReference>
<keyword evidence="6 8" id="KW-0482">Metalloprotease</keyword>
<evidence type="ECO:0000259" key="9">
    <source>
        <dbReference type="Pfam" id="PF01447"/>
    </source>
</evidence>
<comment type="cofactor">
    <cofactor evidence="8">
        <name>Zn(2+)</name>
        <dbReference type="ChEBI" id="CHEBI:29105"/>
    </cofactor>
</comment>
<proteinExistence type="inferred from homology"/>
<evidence type="ECO:0000259" key="10">
    <source>
        <dbReference type="Pfam" id="PF02868"/>
    </source>
</evidence>
<dbReference type="PANTHER" id="PTHR43579">
    <property type="match status" value="1"/>
</dbReference>
<keyword evidence="5 8" id="KW-0862">Zinc</keyword>
<reference evidence="11" key="1">
    <citation type="submission" date="2021-05" db="EMBL/GenBank/DDBJ databases">
        <authorList>
            <person name="Pietrasiak N."/>
            <person name="Ward R."/>
            <person name="Stajich J.E."/>
            <person name="Kurbessoian T."/>
        </authorList>
    </citation>
    <scope>NUCLEOTIDE SEQUENCE</scope>
    <source>
        <strain evidence="11">GSE-NOS-MK-12-04C</strain>
    </source>
</reference>
<reference evidence="11" key="2">
    <citation type="journal article" date="2022" name="Microbiol. Resour. Announc.">
        <title>Metagenome Sequencing to Explore Phylogenomics of Terrestrial Cyanobacteria.</title>
        <authorList>
            <person name="Ward R.D."/>
            <person name="Stajich J.E."/>
            <person name="Johansen J.R."/>
            <person name="Huntemann M."/>
            <person name="Clum A."/>
            <person name="Foster B."/>
            <person name="Foster B."/>
            <person name="Roux S."/>
            <person name="Palaniappan K."/>
            <person name="Varghese N."/>
            <person name="Mukherjee S."/>
            <person name="Reddy T.B.K."/>
            <person name="Daum C."/>
            <person name="Copeland A."/>
            <person name="Chen I.A."/>
            <person name="Ivanova N.N."/>
            <person name="Kyrpides N.C."/>
            <person name="Shapiro N."/>
            <person name="Eloe-Fadrosh E.A."/>
            <person name="Pietrasiak N."/>
        </authorList>
    </citation>
    <scope>NUCLEOTIDE SEQUENCE</scope>
    <source>
        <strain evidence="11">GSE-NOS-MK-12-04C</strain>
    </source>
</reference>
<dbReference type="GO" id="GO:0004222">
    <property type="term" value="F:metalloendopeptidase activity"/>
    <property type="evidence" value="ECO:0007669"/>
    <property type="project" value="UniProtKB-UniRule"/>
</dbReference>
<dbReference type="AlphaFoldDB" id="A0A951QGJ9"/>
<evidence type="ECO:0000313" key="12">
    <source>
        <dbReference type="Proteomes" id="UP000729701"/>
    </source>
</evidence>
<keyword evidence="4 8" id="KW-0378">Hydrolase</keyword>
<dbReference type="Proteomes" id="UP000729701">
    <property type="component" value="Unassembled WGS sequence"/>
</dbReference>
<comment type="similarity">
    <text evidence="1 8">Belongs to the peptidase M4 family.</text>
</comment>
<comment type="subcellular location">
    <subcellularLocation>
        <location evidence="8">Secreted</location>
    </subcellularLocation>
</comment>
<evidence type="ECO:0000256" key="8">
    <source>
        <dbReference type="RuleBase" id="RU366073"/>
    </source>
</evidence>
<keyword evidence="3" id="KW-0479">Metal-binding</keyword>
<evidence type="ECO:0000256" key="6">
    <source>
        <dbReference type="ARBA" id="ARBA00023049"/>
    </source>
</evidence>
<protein>
    <recommendedName>
        <fullName evidence="8">Neutral metalloproteinase</fullName>
        <ecNumber evidence="8">3.4.24.-</ecNumber>
    </recommendedName>
</protein>
<accession>A0A951QGJ9</accession>
<feature type="domain" description="Peptidase M4 C-terminal" evidence="10">
    <location>
        <begin position="191"/>
        <end position="359"/>
    </location>
</feature>
<organism evidence="11 12">
    <name type="scientific">Cyanomargarita calcarea GSE-NOS-MK-12-04C</name>
    <dbReference type="NCBI Taxonomy" id="2839659"/>
    <lineage>
        <taxon>Bacteria</taxon>
        <taxon>Bacillati</taxon>
        <taxon>Cyanobacteriota</taxon>
        <taxon>Cyanophyceae</taxon>
        <taxon>Nostocales</taxon>
        <taxon>Cyanomargaritaceae</taxon>
        <taxon>Cyanomargarita</taxon>
    </lineage>
</organism>